<accession>A0A939K7I1</accession>
<dbReference type="Proteomes" id="UP000664034">
    <property type="component" value="Unassembled WGS sequence"/>
</dbReference>
<protein>
    <recommendedName>
        <fullName evidence="3">Transposase (putative) YhgA-like domain-containing protein</fullName>
    </recommendedName>
</protein>
<sequence>MARKTKSYDRIFRENIEQLVVPLANRLLNLTIPALEEIPDDLHQTIERKPDFLKKVIHPNEADNYILHFEFQTKDDDEMQERMLEYYAMLYRKYHLPVKQYVFYIGEGMSMMRSHLFHDTLSFRYELINASEVDYHLFLNSSIPEEVLLTVLGDFKQDRADYVLAAVVIKLEQLVPRSLRLKRYIKQLEILSNLRNLQELTIKISEKMALVYDLETDIRFKQGIERGIEQGRGEEKDLLIKNLLHKGLLNDEQIAEVAEVSVEHVQAIARQLANT</sequence>
<reference evidence="1" key="1">
    <citation type="submission" date="2021-03" db="EMBL/GenBank/DDBJ databases">
        <title>Fibrella sp. HMF5335 genome sequencing and assembly.</title>
        <authorList>
            <person name="Kang H."/>
            <person name="Kim H."/>
            <person name="Bae S."/>
            <person name="Joh K."/>
        </authorList>
    </citation>
    <scope>NUCLEOTIDE SEQUENCE</scope>
    <source>
        <strain evidence="1">HMF5335</strain>
    </source>
</reference>
<organism evidence="1 2">
    <name type="scientific">Fibrella rubiginis</name>
    <dbReference type="NCBI Taxonomy" id="2817060"/>
    <lineage>
        <taxon>Bacteria</taxon>
        <taxon>Pseudomonadati</taxon>
        <taxon>Bacteroidota</taxon>
        <taxon>Cytophagia</taxon>
        <taxon>Cytophagales</taxon>
        <taxon>Spirosomataceae</taxon>
        <taxon>Fibrella</taxon>
    </lineage>
</organism>
<evidence type="ECO:0000313" key="1">
    <source>
        <dbReference type="EMBL" id="MBO0938650.1"/>
    </source>
</evidence>
<keyword evidence="2" id="KW-1185">Reference proteome</keyword>
<dbReference type="PANTHER" id="PTHR34613">
    <property type="entry name" value="SLL0800 PROTEIN"/>
    <property type="match status" value="1"/>
</dbReference>
<comment type="caution">
    <text evidence="1">The sequence shown here is derived from an EMBL/GenBank/DDBJ whole genome shotgun (WGS) entry which is preliminary data.</text>
</comment>
<dbReference type="RefSeq" id="WP_207366182.1">
    <property type="nucleotide sequence ID" value="NZ_JAFMYV010000010.1"/>
</dbReference>
<evidence type="ECO:0008006" key="3">
    <source>
        <dbReference type="Google" id="ProtNLM"/>
    </source>
</evidence>
<proteinExistence type="predicted"/>
<dbReference type="AlphaFoldDB" id="A0A939K7I1"/>
<name>A0A939K7I1_9BACT</name>
<gene>
    <name evidence="1" type="ORF">J2I47_19015</name>
</gene>
<evidence type="ECO:0000313" key="2">
    <source>
        <dbReference type="Proteomes" id="UP000664034"/>
    </source>
</evidence>
<dbReference type="EMBL" id="JAFMYV010000010">
    <property type="protein sequence ID" value="MBO0938650.1"/>
    <property type="molecule type" value="Genomic_DNA"/>
</dbReference>
<dbReference type="PANTHER" id="PTHR34613:SF1">
    <property type="entry name" value="SLL6017 PROTEIN"/>
    <property type="match status" value="1"/>
</dbReference>